<evidence type="ECO:0000256" key="2">
    <source>
        <dbReference type="ARBA" id="ARBA00022649"/>
    </source>
</evidence>
<dbReference type="PANTHER" id="PTHR34139:SF1">
    <property type="entry name" value="RNASE MJ1380-RELATED"/>
    <property type="match status" value="1"/>
</dbReference>
<accession>A0A0G1NPJ9</accession>
<dbReference type="GO" id="GO:0000166">
    <property type="term" value="F:nucleotide binding"/>
    <property type="evidence" value="ECO:0007669"/>
    <property type="project" value="UniProtKB-KW"/>
</dbReference>
<dbReference type="AlphaFoldDB" id="A0A0G1NPJ9"/>
<protein>
    <recommendedName>
        <fullName evidence="9">DUF86 domain-containing protein</fullName>
    </recommendedName>
</protein>
<evidence type="ECO:0000256" key="4">
    <source>
        <dbReference type="ARBA" id="ARBA00022741"/>
    </source>
</evidence>
<organism evidence="7 8">
    <name type="scientific">Candidatus Nomurabacteria bacterium GW2011_GWA1_46_11</name>
    <dbReference type="NCBI Taxonomy" id="1618732"/>
    <lineage>
        <taxon>Bacteria</taxon>
        <taxon>Candidatus Nomuraibacteriota</taxon>
    </lineage>
</organism>
<dbReference type="GO" id="GO:0004540">
    <property type="term" value="F:RNA nuclease activity"/>
    <property type="evidence" value="ECO:0007669"/>
    <property type="project" value="InterPro"/>
</dbReference>
<dbReference type="PATRIC" id="fig|1618732.3.peg.126"/>
<dbReference type="Pfam" id="PF01934">
    <property type="entry name" value="HepT-like"/>
    <property type="match status" value="1"/>
</dbReference>
<gene>
    <name evidence="7" type="ORF">UX31_C0003G0017</name>
</gene>
<dbReference type="Gene3D" id="1.20.120.580">
    <property type="entry name" value="bsu32300-like"/>
    <property type="match status" value="1"/>
</dbReference>
<evidence type="ECO:0000256" key="5">
    <source>
        <dbReference type="ARBA" id="ARBA00022801"/>
    </source>
</evidence>
<keyword evidence="4" id="KW-0547">Nucleotide-binding</keyword>
<keyword evidence="3" id="KW-0540">Nuclease</keyword>
<dbReference type="EMBL" id="LCLS01000003">
    <property type="protein sequence ID" value="KKU22351.1"/>
    <property type="molecule type" value="Genomic_DNA"/>
</dbReference>
<comment type="similarity">
    <text evidence="6">Belongs to the HepT RNase toxin family.</text>
</comment>
<comment type="caution">
    <text evidence="7">The sequence shown here is derived from an EMBL/GenBank/DDBJ whole genome shotgun (WGS) entry which is preliminary data.</text>
</comment>
<dbReference type="GO" id="GO:0016787">
    <property type="term" value="F:hydrolase activity"/>
    <property type="evidence" value="ECO:0007669"/>
    <property type="project" value="UniProtKB-KW"/>
</dbReference>
<evidence type="ECO:0000256" key="3">
    <source>
        <dbReference type="ARBA" id="ARBA00022722"/>
    </source>
</evidence>
<evidence type="ECO:0008006" key="9">
    <source>
        <dbReference type="Google" id="ProtNLM"/>
    </source>
</evidence>
<keyword evidence="2" id="KW-1277">Toxin-antitoxin system</keyword>
<dbReference type="InterPro" id="IPR051813">
    <property type="entry name" value="HepT_RNase_toxin"/>
</dbReference>
<evidence type="ECO:0000313" key="7">
    <source>
        <dbReference type="EMBL" id="KKU22351.1"/>
    </source>
</evidence>
<dbReference type="GO" id="GO:0110001">
    <property type="term" value="C:toxin-antitoxin complex"/>
    <property type="evidence" value="ECO:0007669"/>
    <property type="project" value="InterPro"/>
</dbReference>
<name>A0A0G1NPJ9_9BACT</name>
<keyword evidence="5" id="KW-0378">Hydrolase</keyword>
<keyword evidence="1" id="KW-0597">Phosphoprotein</keyword>
<dbReference type="InterPro" id="IPR037038">
    <property type="entry name" value="HepT-like_sf"/>
</dbReference>
<dbReference type="PANTHER" id="PTHR34139">
    <property type="entry name" value="UPF0331 PROTEIN MJ0127"/>
    <property type="match status" value="1"/>
</dbReference>
<evidence type="ECO:0000313" key="8">
    <source>
        <dbReference type="Proteomes" id="UP000034107"/>
    </source>
</evidence>
<dbReference type="InterPro" id="IPR008201">
    <property type="entry name" value="HepT-like"/>
</dbReference>
<evidence type="ECO:0000256" key="1">
    <source>
        <dbReference type="ARBA" id="ARBA00022553"/>
    </source>
</evidence>
<dbReference type="Proteomes" id="UP000034107">
    <property type="component" value="Unassembled WGS sequence"/>
</dbReference>
<evidence type="ECO:0000256" key="6">
    <source>
        <dbReference type="ARBA" id="ARBA00024207"/>
    </source>
</evidence>
<reference evidence="7 8" key="1">
    <citation type="journal article" date="2015" name="Nature">
        <title>rRNA introns, odd ribosomes, and small enigmatic genomes across a large radiation of phyla.</title>
        <authorList>
            <person name="Brown C.T."/>
            <person name="Hug L.A."/>
            <person name="Thomas B.C."/>
            <person name="Sharon I."/>
            <person name="Castelle C.J."/>
            <person name="Singh A."/>
            <person name="Wilkins M.J."/>
            <person name="Williams K.H."/>
            <person name="Banfield J.F."/>
        </authorList>
    </citation>
    <scope>NUCLEOTIDE SEQUENCE [LARGE SCALE GENOMIC DNA]</scope>
</reference>
<proteinExistence type="inferred from homology"/>
<sequence length="110" mass="13124">MSKLPEEYLKHILQEVEFLLLKSRELSFDDFVKDEVKTRAFLRSLEIIGEATKKIPENFRTSHQNVDWRAMAGMRDRLIHDYFGVDYEIVWDVVINEIPKLKSQLEELLK</sequence>